<dbReference type="RefSeq" id="WP_003096126.1">
    <property type="nucleotide sequence ID" value="NZ_AP014622.1"/>
</dbReference>
<dbReference type="Proteomes" id="UP001297540">
    <property type="component" value="Chromosome"/>
</dbReference>
<dbReference type="EMBL" id="CP136986">
    <property type="protein sequence ID" value="WOS77659.1"/>
    <property type="molecule type" value="Genomic_DNA"/>
</dbReference>
<dbReference type="KEGG" id="paeb:NCGM1900_5919"/>
<gene>
    <name evidence="2" type="ORF">DT376_03130</name>
    <name evidence="3" type="ORF">L4V69_35110</name>
</gene>
<sequence length="272" mass="28968">MSGNNELNQLQQQRQDLIEERERLEADLPRLENALEQAPTGWHLGNMVGSEEKQAARDALSNTRASIDSIDHNLRQLDIRIAYAKKLAGADERIALATEQEKAAAVRIASITESLERVRGHLEQIQGNTEQSLQQAKDVEVAAAQEMARATASGDKKAAKAAQAKIDAAGTAAKAARASAEANAPLVAALEEEAAGLAEQLAEAHQAEQAAQVEHRDATCIRLGAEWDRAAAALAKIGAQLVAQGMRDHLGGLKLPTFAPDTQAITLADLST</sequence>
<reference evidence="3" key="2">
    <citation type="submission" date="2023-06" db="EMBL/GenBank/DDBJ databases">
        <authorList>
            <consortium name="Clinical and Environmental Microbiology Branch: Whole genome sequencing antimicrobial resistance pathogens in the healthcare setting"/>
        </authorList>
    </citation>
    <scope>NUCLEOTIDE SEQUENCE</scope>
    <source>
        <strain evidence="3">2021CK-01020</strain>
    </source>
</reference>
<organism evidence="2 4">
    <name type="scientific">Pseudomonas aeruginosa</name>
    <dbReference type="NCBI Taxonomy" id="287"/>
    <lineage>
        <taxon>Bacteria</taxon>
        <taxon>Pseudomonadati</taxon>
        <taxon>Pseudomonadota</taxon>
        <taxon>Gammaproteobacteria</taxon>
        <taxon>Pseudomonadales</taxon>
        <taxon>Pseudomonadaceae</taxon>
        <taxon>Pseudomonas</taxon>
    </lineage>
</organism>
<evidence type="ECO:0000313" key="2">
    <source>
        <dbReference type="EMBL" id="RCI76290.1"/>
    </source>
</evidence>
<evidence type="ECO:0008006" key="5">
    <source>
        <dbReference type="Google" id="ProtNLM"/>
    </source>
</evidence>
<protein>
    <recommendedName>
        <fullName evidence="5">Chromosome segregation protein SMC</fullName>
    </recommendedName>
</protein>
<feature type="compositionally biased region" description="Low complexity" evidence="1">
    <location>
        <begin position="1"/>
        <end position="15"/>
    </location>
</feature>
<dbReference type="EMBL" id="QORE01000051">
    <property type="protein sequence ID" value="RCI76290.1"/>
    <property type="molecule type" value="Genomic_DNA"/>
</dbReference>
<dbReference type="AlphaFoldDB" id="A0A2R4BG18"/>
<evidence type="ECO:0000313" key="4">
    <source>
        <dbReference type="Proteomes" id="UP000253594"/>
    </source>
</evidence>
<proteinExistence type="predicted"/>
<reference evidence="3" key="3">
    <citation type="submission" date="2023-10" db="EMBL/GenBank/DDBJ databases">
        <title>Pathogen: clinical or host-associated sample.</title>
        <authorList>
            <person name="Hergert J."/>
            <person name="Casey R."/>
            <person name="Wagner J."/>
            <person name="Young E.L."/>
            <person name="Oakeson K.F."/>
        </authorList>
    </citation>
    <scope>NUCLEOTIDE SEQUENCE</scope>
    <source>
        <strain evidence="3">2021CK-01020</strain>
    </source>
</reference>
<feature type="region of interest" description="Disordered" evidence="1">
    <location>
        <begin position="1"/>
        <end position="21"/>
    </location>
</feature>
<reference evidence="2 4" key="1">
    <citation type="submission" date="2018-07" db="EMBL/GenBank/DDBJ databases">
        <title>Mechanisms of high-level aminoglycoside resistance among Gram-negative pathogens in Brazil.</title>
        <authorList>
            <person name="Ballaben A.S."/>
            <person name="Darini A.L.C."/>
            <person name="Doi Y."/>
        </authorList>
    </citation>
    <scope>NUCLEOTIDE SEQUENCE [LARGE SCALE GENOMIC DNA]</scope>
    <source>
        <strain evidence="2 4">B2-305</strain>
    </source>
</reference>
<dbReference type="Proteomes" id="UP000253594">
    <property type="component" value="Unassembled WGS sequence"/>
</dbReference>
<evidence type="ECO:0000313" key="3">
    <source>
        <dbReference type="EMBL" id="WOS77659.1"/>
    </source>
</evidence>
<name>A0A2R4BG18_PSEAI</name>
<accession>A0A2R4BG18</accession>
<evidence type="ECO:0000256" key="1">
    <source>
        <dbReference type="SAM" id="MobiDB-lite"/>
    </source>
</evidence>